<evidence type="ECO:0000256" key="7">
    <source>
        <dbReference type="ARBA" id="ARBA00023136"/>
    </source>
</evidence>
<keyword evidence="4 8" id="KW-0812">Transmembrane</keyword>
<dbReference type="PANTHER" id="PTHR11629:SF63">
    <property type="entry name" value="V-TYPE PROTON ATPASE SUBUNIT A"/>
    <property type="match status" value="1"/>
</dbReference>
<feature type="transmembrane region" description="Helical" evidence="8">
    <location>
        <begin position="321"/>
        <end position="344"/>
    </location>
</feature>
<accession>A0A6N4DMN6</accession>
<evidence type="ECO:0000256" key="3">
    <source>
        <dbReference type="ARBA" id="ARBA00022448"/>
    </source>
</evidence>
<keyword evidence="3" id="KW-0813">Transport</keyword>
<dbReference type="PANTHER" id="PTHR11629">
    <property type="entry name" value="VACUOLAR PROTON ATPASES"/>
    <property type="match status" value="1"/>
</dbReference>
<feature type="transmembrane region" description="Helical" evidence="8">
    <location>
        <begin position="288"/>
        <end position="309"/>
    </location>
</feature>
<dbReference type="Proteomes" id="UP000250928">
    <property type="component" value="Unassembled WGS sequence"/>
</dbReference>
<evidence type="ECO:0000313" key="9">
    <source>
        <dbReference type="EMBL" id="PUD98496.1"/>
    </source>
</evidence>
<protein>
    <submittedName>
        <fullName evidence="9">V-type ATP synthase subunit I</fullName>
    </submittedName>
</protein>
<dbReference type="EMBL" id="PQCO01000303">
    <property type="protein sequence ID" value="PUD98496.1"/>
    <property type="molecule type" value="Genomic_DNA"/>
</dbReference>
<dbReference type="AlphaFoldDB" id="A0A6N4DMN6"/>
<keyword evidence="6" id="KW-0406">Ion transport</keyword>
<comment type="similarity">
    <text evidence="2">Belongs to the V-ATPase 116 kDa subunit family.</text>
</comment>
<evidence type="ECO:0000256" key="2">
    <source>
        <dbReference type="ARBA" id="ARBA00009904"/>
    </source>
</evidence>
<feature type="transmembrane region" description="Helical" evidence="8">
    <location>
        <begin position="405"/>
        <end position="426"/>
    </location>
</feature>
<organism evidence="9 10">
    <name type="scientific">Candidatus Sedimenticola endophacoides</name>
    <dbReference type="NCBI Taxonomy" id="2548426"/>
    <lineage>
        <taxon>Bacteria</taxon>
        <taxon>Pseudomonadati</taxon>
        <taxon>Pseudomonadota</taxon>
        <taxon>Gammaproteobacteria</taxon>
        <taxon>Chromatiales</taxon>
        <taxon>Sedimenticolaceae</taxon>
        <taxon>Sedimenticola</taxon>
    </lineage>
</organism>
<evidence type="ECO:0000313" key="10">
    <source>
        <dbReference type="Proteomes" id="UP000250928"/>
    </source>
</evidence>
<dbReference type="Pfam" id="PF01496">
    <property type="entry name" value="V_ATPase_I"/>
    <property type="match status" value="2"/>
</dbReference>
<name>A0A6N4DMN6_9GAMM</name>
<evidence type="ECO:0000256" key="4">
    <source>
        <dbReference type="ARBA" id="ARBA00022692"/>
    </source>
</evidence>
<evidence type="ECO:0000256" key="5">
    <source>
        <dbReference type="ARBA" id="ARBA00022989"/>
    </source>
</evidence>
<feature type="transmembrane region" description="Helical" evidence="8">
    <location>
        <begin position="350"/>
        <end position="371"/>
    </location>
</feature>
<dbReference type="GO" id="GO:0051117">
    <property type="term" value="F:ATPase binding"/>
    <property type="evidence" value="ECO:0007669"/>
    <property type="project" value="TreeGrafter"/>
</dbReference>
<evidence type="ECO:0000256" key="6">
    <source>
        <dbReference type="ARBA" id="ARBA00023065"/>
    </source>
</evidence>
<sequence>MASRFWGLGCPKIFHEVATLLLAGYLLFTHAESGDNSHTVIVGARQEDNREIISVLDTAGFRALTIPSQLREEPDRVRTELQAQQRALDEQRRSESASMSLCSAELRERLEQSQRILLMAEPFVHLRGAARSTGALTIVTGWIPSREIRRTEQALKAALANPFLLSARAPRPEERHLVPSYLPKGRFSQPFATLVKQYGIPRYGEVDPTAIFTLTFIAMFGMMFGDIGHGLTIMLGAWLARSRLKSFTLFALAAGASSTLFGALYGSIFGYEELFHALWIPPLSDPLYMLSMALAWGVGFLIIITLISIHNRLVEGDLHRALFDTNGLVSIILYLSVLGGVYGIYTQGAYGVATAVISIGALLTLLGFKLIETQASPGERMLVAFIETFETLTGYTSNTLSFLRVAAFSLNHVALAIAVFTLADMLEGTGHWLMIIAGNLFILILEGAIVTIQALRLEYYEGFSRFFSGDGLEFKPLKLSGGGGG</sequence>
<feature type="transmembrane region" description="Helical" evidence="8">
    <location>
        <begin position="247"/>
        <end position="268"/>
    </location>
</feature>
<comment type="subcellular location">
    <subcellularLocation>
        <location evidence="1">Membrane</location>
        <topology evidence="1">Multi-pass membrane protein</topology>
    </subcellularLocation>
</comment>
<feature type="transmembrane region" description="Helical" evidence="8">
    <location>
        <begin position="432"/>
        <end position="455"/>
    </location>
</feature>
<evidence type="ECO:0000256" key="1">
    <source>
        <dbReference type="ARBA" id="ARBA00004141"/>
    </source>
</evidence>
<evidence type="ECO:0000256" key="8">
    <source>
        <dbReference type="SAM" id="Phobius"/>
    </source>
</evidence>
<comment type="caution">
    <text evidence="9">The sequence shown here is derived from an EMBL/GenBank/DDBJ whole genome shotgun (WGS) entry which is preliminary data.</text>
</comment>
<dbReference type="InterPro" id="IPR002490">
    <property type="entry name" value="V-ATPase_116kDa_su"/>
</dbReference>
<dbReference type="GO" id="GO:0046961">
    <property type="term" value="F:proton-transporting ATPase activity, rotational mechanism"/>
    <property type="evidence" value="ECO:0007669"/>
    <property type="project" value="InterPro"/>
</dbReference>
<dbReference type="GO" id="GO:0033179">
    <property type="term" value="C:proton-transporting V-type ATPase, V0 domain"/>
    <property type="evidence" value="ECO:0007669"/>
    <property type="project" value="InterPro"/>
</dbReference>
<feature type="transmembrane region" description="Helical" evidence="8">
    <location>
        <begin position="211"/>
        <end position="240"/>
    </location>
</feature>
<keyword evidence="7 8" id="KW-0472">Membrane</keyword>
<proteinExistence type="inferred from homology"/>
<reference evidence="9 10" key="1">
    <citation type="submission" date="2018-01" db="EMBL/GenBank/DDBJ databases">
        <title>Novel co-symbiosis in the lucinid bivalve Phacoides pectinatus.</title>
        <authorList>
            <person name="Lim S.J."/>
            <person name="Davis B.G."/>
            <person name="Gill D.E."/>
            <person name="Engel A.S."/>
            <person name="Anderson L.C."/>
            <person name="Campbell B.J."/>
        </authorList>
    </citation>
    <scope>NUCLEOTIDE SEQUENCE [LARGE SCALE GENOMIC DNA]</scope>
    <source>
        <strain evidence="9">N3_P5</strain>
    </source>
</reference>
<gene>
    <name evidence="9" type="ORF">C3L24_12670</name>
</gene>
<keyword evidence="5 8" id="KW-1133">Transmembrane helix</keyword>
<dbReference type="GO" id="GO:0007035">
    <property type="term" value="P:vacuolar acidification"/>
    <property type="evidence" value="ECO:0007669"/>
    <property type="project" value="TreeGrafter"/>
</dbReference>
<dbReference type="GO" id="GO:0016471">
    <property type="term" value="C:vacuolar proton-transporting V-type ATPase complex"/>
    <property type="evidence" value="ECO:0007669"/>
    <property type="project" value="TreeGrafter"/>
</dbReference>